<feature type="compositionally biased region" description="Polar residues" evidence="1">
    <location>
        <begin position="159"/>
        <end position="173"/>
    </location>
</feature>
<name>X6M4Q2_RETFI</name>
<proteinExistence type="predicted"/>
<keyword evidence="3" id="KW-1185">Reference proteome</keyword>
<evidence type="ECO:0000313" key="2">
    <source>
        <dbReference type="EMBL" id="ETO08020.1"/>
    </source>
</evidence>
<organism evidence="2 3">
    <name type="scientific">Reticulomyxa filosa</name>
    <dbReference type="NCBI Taxonomy" id="46433"/>
    <lineage>
        <taxon>Eukaryota</taxon>
        <taxon>Sar</taxon>
        <taxon>Rhizaria</taxon>
        <taxon>Retaria</taxon>
        <taxon>Foraminifera</taxon>
        <taxon>Monothalamids</taxon>
        <taxon>Reticulomyxidae</taxon>
        <taxon>Reticulomyxa</taxon>
    </lineage>
</organism>
<dbReference type="Proteomes" id="UP000023152">
    <property type="component" value="Unassembled WGS sequence"/>
</dbReference>
<feature type="compositionally biased region" description="Basic and acidic residues" evidence="1">
    <location>
        <begin position="116"/>
        <end position="127"/>
    </location>
</feature>
<protein>
    <submittedName>
        <fullName evidence="2">Uncharacterized protein</fullName>
    </submittedName>
</protein>
<feature type="compositionally biased region" description="Low complexity" evidence="1">
    <location>
        <begin position="96"/>
        <end position="115"/>
    </location>
</feature>
<evidence type="ECO:0000256" key="1">
    <source>
        <dbReference type="SAM" id="MobiDB-lite"/>
    </source>
</evidence>
<gene>
    <name evidence="2" type="ORF">RFI_29371</name>
</gene>
<evidence type="ECO:0000313" key="3">
    <source>
        <dbReference type="Proteomes" id="UP000023152"/>
    </source>
</evidence>
<accession>X6M4Q2</accession>
<sequence length="173" mass="19186">MCIQKKKGHYVSVKPHEGVVIEKQANANGNYFQILAHGVSEDDIYFVKPYHFQKENVVVIRHPHNGGIAVIQGKLSDKGTKDRNSRWIAIPQISNTSYDTDTTGGDMSTSGQQSSEGKEPQKSDLKSDITIAHSDTNINQNINNNGNNAVIDSDEKKTSFQNPHPTNLKRSIK</sequence>
<dbReference type="EMBL" id="ASPP01025434">
    <property type="protein sequence ID" value="ETO08020.1"/>
    <property type="molecule type" value="Genomic_DNA"/>
</dbReference>
<feature type="region of interest" description="Disordered" evidence="1">
    <location>
        <begin position="92"/>
        <end position="173"/>
    </location>
</feature>
<feature type="compositionally biased region" description="Low complexity" evidence="1">
    <location>
        <begin position="137"/>
        <end position="148"/>
    </location>
</feature>
<reference evidence="2 3" key="1">
    <citation type="journal article" date="2013" name="Curr. Biol.">
        <title>The Genome of the Foraminiferan Reticulomyxa filosa.</title>
        <authorList>
            <person name="Glockner G."/>
            <person name="Hulsmann N."/>
            <person name="Schleicher M."/>
            <person name="Noegel A.A."/>
            <person name="Eichinger L."/>
            <person name="Gallinger C."/>
            <person name="Pawlowski J."/>
            <person name="Sierra R."/>
            <person name="Euteneuer U."/>
            <person name="Pillet L."/>
            <person name="Moustafa A."/>
            <person name="Platzer M."/>
            <person name="Groth M."/>
            <person name="Szafranski K."/>
            <person name="Schliwa M."/>
        </authorList>
    </citation>
    <scope>NUCLEOTIDE SEQUENCE [LARGE SCALE GENOMIC DNA]</scope>
</reference>
<comment type="caution">
    <text evidence="2">The sequence shown here is derived from an EMBL/GenBank/DDBJ whole genome shotgun (WGS) entry which is preliminary data.</text>
</comment>
<dbReference type="AlphaFoldDB" id="X6M4Q2"/>